<proteinExistence type="predicted"/>
<accession>A0A934S9M5</accession>
<organism evidence="3 4">
    <name type="scientific">Luteolibacter pohnpeiensis</name>
    <dbReference type="NCBI Taxonomy" id="454153"/>
    <lineage>
        <taxon>Bacteria</taxon>
        <taxon>Pseudomonadati</taxon>
        <taxon>Verrucomicrobiota</taxon>
        <taxon>Verrucomicrobiia</taxon>
        <taxon>Verrucomicrobiales</taxon>
        <taxon>Verrucomicrobiaceae</taxon>
        <taxon>Luteolibacter</taxon>
    </lineage>
</organism>
<reference evidence="3" key="1">
    <citation type="submission" date="2021-01" db="EMBL/GenBank/DDBJ databases">
        <title>Modified the classification status of verrucomicrobia.</title>
        <authorList>
            <person name="Feng X."/>
        </authorList>
    </citation>
    <scope>NUCLEOTIDE SEQUENCE</scope>
    <source>
        <strain evidence="3">KCTC 22041</strain>
    </source>
</reference>
<feature type="chain" id="PRO_5038063484" description="Thiol:disulfide interchange protein DsbD N-terminal domain-containing protein" evidence="1">
    <location>
        <begin position="18"/>
        <end position="266"/>
    </location>
</feature>
<evidence type="ECO:0000313" key="4">
    <source>
        <dbReference type="Proteomes" id="UP000603141"/>
    </source>
</evidence>
<dbReference type="Proteomes" id="UP000603141">
    <property type="component" value="Unassembled WGS sequence"/>
</dbReference>
<comment type="caution">
    <text evidence="3">The sequence shown here is derived from an EMBL/GenBank/DDBJ whole genome shotgun (WGS) entry which is preliminary data.</text>
</comment>
<dbReference type="InterPro" id="IPR028250">
    <property type="entry name" value="DsbDN"/>
</dbReference>
<gene>
    <name evidence="3" type="ORF">JIN85_05655</name>
</gene>
<dbReference type="Pfam" id="PF11412">
    <property type="entry name" value="DsbD_N"/>
    <property type="match status" value="1"/>
</dbReference>
<evidence type="ECO:0000313" key="3">
    <source>
        <dbReference type="EMBL" id="MBK1881889.1"/>
    </source>
</evidence>
<feature type="signal peptide" evidence="1">
    <location>
        <begin position="1"/>
        <end position="17"/>
    </location>
</feature>
<name>A0A934S9M5_9BACT</name>
<dbReference type="EMBL" id="JAENIJ010000006">
    <property type="protein sequence ID" value="MBK1881889.1"/>
    <property type="molecule type" value="Genomic_DNA"/>
</dbReference>
<keyword evidence="1" id="KW-0732">Signal</keyword>
<keyword evidence="4" id="KW-1185">Reference proteome</keyword>
<dbReference type="AlphaFoldDB" id="A0A934S9M5"/>
<sequence length="266" mass="28179">MLFKTALFLAASGSLFAQEVHSGHAAASWLTESETFEPGKPIQTAVQLRMEPGWHSYWLNPGEAGMKLSLKWDLPDGWKASDVSYPVPISFNTGGLAGFGYINEATFPITLTPPDSASNPSQVGLKISWLTCNDNACVPGDAELTLKLAPGTPSPSDSAEIISKAIAEVPKTMDGVTLSVSEVDSALKLTLKIPADSKIDPSACEVFPASASTVKDQNPIRFEKDGAEWAATATKSDYLDGPVKELTLVLAGKGTPKPIEVSWSAN</sequence>
<evidence type="ECO:0000256" key="1">
    <source>
        <dbReference type="SAM" id="SignalP"/>
    </source>
</evidence>
<dbReference type="RefSeq" id="WP_200268481.1">
    <property type="nucleotide sequence ID" value="NZ_JAENIJ010000006.1"/>
</dbReference>
<evidence type="ECO:0000259" key="2">
    <source>
        <dbReference type="Pfam" id="PF11412"/>
    </source>
</evidence>
<protein>
    <recommendedName>
        <fullName evidence="2">Thiol:disulfide interchange protein DsbD N-terminal domain-containing protein</fullName>
    </recommendedName>
</protein>
<feature type="domain" description="Thiol:disulfide interchange protein DsbD N-terminal" evidence="2">
    <location>
        <begin position="29"/>
        <end position="146"/>
    </location>
</feature>